<dbReference type="NCBIfam" id="TIGR01993">
    <property type="entry name" value="Pyr-5-nucltdase"/>
    <property type="match status" value="1"/>
</dbReference>
<name>A0A1G4JWE9_9SACH</name>
<evidence type="ECO:0000313" key="2">
    <source>
        <dbReference type="Proteomes" id="UP000190274"/>
    </source>
</evidence>
<dbReference type="Gene3D" id="3.40.50.1000">
    <property type="entry name" value="HAD superfamily/HAD-like"/>
    <property type="match status" value="1"/>
</dbReference>
<dbReference type="PANTHER" id="PTHR47438">
    <property type="entry name" value="PHOSPHATE METABOLISM PROTEIN 8-RELATED"/>
    <property type="match status" value="1"/>
</dbReference>
<dbReference type="OrthoDB" id="1065058at2759"/>
<sequence length="302" mass="34712">MFNCARRVIQNFNNRVGQMTITSTTKPKAHYRNLVETQLRVNQERLDALTHPGSRVAFEVDPKELPLPDPNLKVFFFDIDNCLYKRSTRIHDQMQVSIHDYFKNELDLNDDNARKLHYSYYREYGLAIRGLVKHHDIEALEYNKMVDDALPLHDILKPDPELRAMLQRLRDASTVDKMWLFTNAYKNHGLRCVRLLGIADLFDGITYCDYSQKDNLICKPDPVAFERAKVQSGLGDYANAWFVDDSGNNIKTGLSLGMKKCIHLIEEEVDEMLGKNPDGSLVIKRIEDLPQVVPELFVGAGP</sequence>
<dbReference type="InterPro" id="IPR023214">
    <property type="entry name" value="HAD_sf"/>
</dbReference>
<dbReference type="STRING" id="1266660.A0A1G4JWE9"/>
<dbReference type="SFLD" id="SFLDS00003">
    <property type="entry name" value="Haloacid_Dehalogenase"/>
    <property type="match status" value="1"/>
</dbReference>
<dbReference type="NCBIfam" id="TIGR01509">
    <property type="entry name" value="HAD-SF-IA-v3"/>
    <property type="match status" value="1"/>
</dbReference>
<reference evidence="2" key="1">
    <citation type="submission" date="2016-03" db="EMBL/GenBank/DDBJ databases">
        <authorList>
            <person name="Devillers H."/>
        </authorList>
    </citation>
    <scope>NUCLEOTIDE SEQUENCE [LARGE SCALE GENOMIC DNA]</scope>
</reference>
<dbReference type="Gene3D" id="1.10.150.450">
    <property type="match status" value="1"/>
</dbReference>
<gene>
    <name evidence="1" type="ORF">LADA_0G15544G</name>
</gene>
<dbReference type="FunFam" id="1.10.150.450:FF:000001">
    <property type="entry name" value="SDT1p Pyrimidine nucleotidase"/>
    <property type="match status" value="1"/>
</dbReference>
<dbReference type="Pfam" id="PF00702">
    <property type="entry name" value="Hydrolase"/>
    <property type="match status" value="1"/>
</dbReference>
<dbReference type="InterPro" id="IPR010237">
    <property type="entry name" value="Pyr-5-nucltdase"/>
</dbReference>
<dbReference type="EMBL" id="LT598457">
    <property type="protein sequence ID" value="SCU95423.1"/>
    <property type="molecule type" value="Genomic_DNA"/>
</dbReference>
<proteinExistence type="predicted"/>
<dbReference type="SUPFAM" id="SSF56784">
    <property type="entry name" value="HAD-like"/>
    <property type="match status" value="1"/>
</dbReference>
<dbReference type="AlphaFoldDB" id="A0A1G4JWE9"/>
<organism evidence="1 2">
    <name type="scientific">Lachancea dasiensis</name>
    <dbReference type="NCBI Taxonomy" id="1072105"/>
    <lineage>
        <taxon>Eukaryota</taxon>
        <taxon>Fungi</taxon>
        <taxon>Dikarya</taxon>
        <taxon>Ascomycota</taxon>
        <taxon>Saccharomycotina</taxon>
        <taxon>Saccharomycetes</taxon>
        <taxon>Saccharomycetales</taxon>
        <taxon>Saccharomycetaceae</taxon>
        <taxon>Lachancea</taxon>
    </lineage>
</organism>
<dbReference type="SFLD" id="SFLDG01132">
    <property type="entry name" value="C1.5.3:_5'-Nucleotidase_Like"/>
    <property type="match status" value="1"/>
</dbReference>
<keyword evidence="2" id="KW-1185">Reference proteome</keyword>
<dbReference type="GO" id="GO:0009166">
    <property type="term" value="P:nucleotide catabolic process"/>
    <property type="evidence" value="ECO:0007669"/>
    <property type="project" value="TreeGrafter"/>
</dbReference>
<dbReference type="GO" id="GO:0008252">
    <property type="term" value="F:nucleotidase activity"/>
    <property type="evidence" value="ECO:0007669"/>
    <property type="project" value="TreeGrafter"/>
</dbReference>
<dbReference type="GO" id="GO:0006206">
    <property type="term" value="P:pyrimidine nucleobase metabolic process"/>
    <property type="evidence" value="ECO:0007669"/>
    <property type="project" value="TreeGrafter"/>
</dbReference>
<protein>
    <submittedName>
        <fullName evidence="1">LADA_0G15544g1_1</fullName>
    </submittedName>
</protein>
<dbReference type="InterPro" id="IPR052791">
    <property type="entry name" value="SSM1_domain"/>
</dbReference>
<dbReference type="InterPro" id="IPR036412">
    <property type="entry name" value="HAD-like_sf"/>
</dbReference>
<dbReference type="InterPro" id="IPR006439">
    <property type="entry name" value="HAD-SF_hydro_IA"/>
</dbReference>
<dbReference type="PANTHER" id="PTHR47438:SF1">
    <property type="entry name" value="PHOSPHATE METABOLISM PROTEIN 8-RELATED"/>
    <property type="match status" value="1"/>
</dbReference>
<accession>A0A1G4JWE9</accession>
<dbReference type="SFLD" id="SFLDG01129">
    <property type="entry name" value="C1.5:_HAD__Beta-PGM__Phosphata"/>
    <property type="match status" value="1"/>
</dbReference>
<evidence type="ECO:0000313" key="1">
    <source>
        <dbReference type="EMBL" id="SCU95423.1"/>
    </source>
</evidence>
<dbReference type="Proteomes" id="UP000190274">
    <property type="component" value="Chromosome G"/>
</dbReference>